<feature type="binding site" evidence="6">
    <location>
        <begin position="134"/>
        <end position="137"/>
    </location>
    <ligand>
        <name>GTP</name>
        <dbReference type="ChEBI" id="CHEBI:37565"/>
    </ligand>
</feature>
<dbReference type="InterPro" id="IPR004161">
    <property type="entry name" value="EFTu-like_2"/>
</dbReference>
<dbReference type="SMART" id="SM00838">
    <property type="entry name" value="EFG_C"/>
    <property type="match status" value="1"/>
</dbReference>
<dbReference type="SUPFAM" id="SSF52540">
    <property type="entry name" value="P-loop containing nucleoside triphosphate hydrolases"/>
    <property type="match status" value="1"/>
</dbReference>
<gene>
    <name evidence="6 8" type="primary">lepA</name>
    <name evidence="8" type="ORF">K3174_00895</name>
</gene>
<protein>
    <recommendedName>
        <fullName evidence="6">Elongation factor 4</fullName>
        <shortName evidence="6">EF-4</shortName>
        <ecNumber evidence="6">3.6.5.n1</ecNumber>
    </recommendedName>
    <alternativeName>
        <fullName evidence="6">Ribosomal back-translocase LepA</fullName>
    </alternativeName>
</protein>
<comment type="caution">
    <text evidence="8">The sequence shown here is derived from an EMBL/GenBank/DDBJ whole genome shotgun (WGS) entry which is preliminary data.</text>
</comment>
<keyword evidence="9" id="KW-1185">Reference proteome</keyword>
<dbReference type="InterPro" id="IPR027417">
    <property type="entry name" value="P-loop_NTPase"/>
</dbReference>
<dbReference type="GO" id="GO:0016787">
    <property type="term" value="F:hydrolase activity"/>
    <property type="evidence" value="ECO:0007669"/>
    <property type="project" value="UniProtKB-KW"/>
</dbReference>
<dbReference type="PRINTS" id="PR00315">
    <property type="entry name" value="ELONGATNFCT"/>
</dbReference>
<dbReference type="Pfam" id="PF03144">
    <property type="entry name" value="GTP_EFTU_D2"/>
    <property type="match status" value="1"/>
</dbReference>
<dbReference type="GO" id="GO:0003746">
    <property type="term" value="F:translation elongation factor activity"/>
    <property type="evidence" value="ECO:0007669"/>
    <property type="project" value="UniProtKB-KW"/>
</dbReference>
<dbReference type="InterPro" id="IPR031157">
    <property type="entry name" value="G_TR_CS"/>
</dbReference>
<dbReference type="Gene3D" id="3.30.70.870">
    <property type="entry name" value="Elongation Factor G (Translational Gtpase), domain 3"/>
    <property type="match status" value="1"/>
</dbReference>
<organism evidence="8 9">
    <name type="scientific">Qipengyuania qiaonensis</name>
    <dbReference type="NCBI Taxonomy" id="2867240"/>
    <lineage>
        <taxon>Bacteria</taxon>
        <taxon>Pseudomonadati</taxon>
        <taxon>Pseudomonadota</taxon>
        <taxon>Alphaproteobacteria</taxon>
        <taxon>Sphingomonadales</taxon>
        <taxon>Erythrobacteraceae</taxon>
        <taxon>Qipengyuania</taxon>
    </lineage>
</organism>
<evidence type="ECO:0000256" key="4">
    <source>
        <dbReference type="ARBA" id="ARBA00022917"/>
    </source>
</evidence>
<dbReference type="SUPFAM" id="SSF54980">
    <property type="entry name" value="EF-G C-terminal domain-like"/>
    <property type="match status" value="2"/>
</dbReference>
<sequence length="611" mass="67762">MTDLSKIRNFSIIAHIDHGKSTLADRLIQFTGGLTDREMSEQVLDNMDIEKERGITIKAQTVRLNYTARDGETYELNLMDTPGHVDFAYEVSRSLAACEGALLVVDAAQGVEAQTLANVYQSIEHDHEIVPVINKIDLPAAEPERVAEEIEEIVGIEATGPWEEGGAVLTSAKSGIGIEDTLEALVKRIPPPTGDRDAPLKAMLVDSWYDPYLGVVILVRVMDGVIKKGQQVKFMQGGTQHLIDRVGCFTPKRTDLPELGPGEIGFITAQIKEVEQARVGDTITTVKGGAAAPLKGYKEVQPVVFCGLFPVDAADFEKLRESIGKLRLNDASFSYEMESSAALGFGFRAGFLGLLHLEIIQERLSREYDLDLITTAPSVVYRVHLGHSKNEDAKTIEIHNPADWPDVNRIETIEEPWIKAVIYTPDEYLGAILKLCQDRRGIQIDLTYVGGRAQVTYELPLNEVVFDFYDRLKSISRGYASFDYEQIGSREGDLVKMNILVNAEPVDALSLIVHRSVAEERGRGMCERLKDLIPRHLFKIPIQAAIGGKVIARETIAALRKDVTAKCYGGDITRKKKLLEKQKKGKARMREYGNVSIPQEAFIAALRMGEE</sequence>
<comment type="subcellular location">
    <subcellularLocation>
        <location evidence="6">Cell membrane</location>
        <topology evidence="6">Peripheral membrane protein</topology>
        <orientation evidence="6">Cytoplasmic side</orientation>
    </subcellularLocation>
</comment>
<dbReference type="Gene3D" id="3.30.70.240">
    <property type="match status" value="1"/>
</dbReference>
<evidence type="ECO:0000256" key="3">
    <source>
        <dbReference type="ARBA" id="ARBA00022801"/>
    </source>
</evidence>
<dbReference type="HAMAP" id="MF_00071">
    <property type="entry name" value="LepA"/>
    <property type="match status" value="1"/>
</dbReference>
<dbReference type="NCBIfam" id="TIGR00231">
    <property type="entry name" value="small_GTP"/>
    <property type="match status" value="1"/>
</dbReference>
<dbReference type="EC" id="3.6.5.n1" evidence="6"/>
<keyword evidence="6" id="KW-0472">Membrane</keyword>
<evidence type="ECO:0000256" key="1">
    <source>
        <dbReference type="ARBA" id="ARBA00005454"/>
    </source>
</evidence>
<dbReference type="CDD" id="cd03709">
    <property type="entry name" value="lepA_C"/>
    <property type="match status" value="1"/>
</dbReference>
<dbReference type="NCBIfam" id="TIGR01393">
    <property type="entry name" value="lepA"/>
    <property type="match status" value="1"/>
</dbReference>
<keyword evidence="3 6" id="KW-0378">Hydrolase</keyword>
<dbReference type="CDD" id="cd01890">
    <property type="entry name" value="LepA"/>
    <property type="match status" value="1"/>
</dbReference>
<keyword evidence="6" id="KW-1003">Cell membrane</keyword>
<dbReference type="InterPro" id="IPR035654">
    <property type="entry name" value="LepA_IV"/>
</dbReference>
<dbReference type="PROSITE" id="PS00301">
    <property type="entry name" value="G_TR_1"/>
    <property type="match status" value="1"/>
</dbReference>
<proteinExistence type="inferred from homology"/>
<dbReference type="InterPro" id="IPR006297">
    <property type="entry name" value="EF-4"/>
</dbReference>
<dbReference type="InterPro" id="IPR038363">
    <property type="entry name" value="LepA_C_sf"/>
</dbReference>
<dbReference type="Gene3D" id="2.40.30.10">
    <property type="entry name" value="Translation factors"/>
    <property type="match status" value="1"/>
</dbReference>
<dbReference type="InterPro" id="IPR000795">
    <property type="entry name" value="T_Tr_GTP-bd_dom"/>
</dbReference>
<dbReference type="RefSeq" id="WP_221554953.1">
    <property type="nucleotide sequence ID" value="NZ_JAIGNO010000001.1"/>
</dbReference>
<dbReference type="PANTHER" id="PTHR43512">
    <property type="entry name" value="TRANSLATION FACTOR GUF1-RELATED"/>
    <property type="match status" value="1"/>
</dbReference>
<evidence type="ECO:0000259" key="7">
    <source>
        <dbReference type="PROSITE" id="PS51722"/>
    </source>
</evidence>
<dbReference type="Gene3D" id="3.30.70.2570">
    <property type="entry name" value="Elongation factor 4, C-terminal domain"/>
    <property type="match status" value="1"/>
</dbReference>
<dbReference type="EMBL" id="JAIGNO010000001">
    <property type="protein sequence ID" value="MBX7481070.1"/>
    <property type="molecule type" value="Genomic_DNA"/>
</dbReference>
<dbReference type="InterPro" id="IPR005225">
    <property type="entry name" value="Small_GTP-bd"/>
</dbReference>
<evidence type="ECO:0000256" key="2">
    <source>
        <dbReference type="ARBA" id="ARBA00022741"/>
    </source>
</evidence>
<dbReference type="InterPro" id="IPR035647">
    <property type="entry name" value="EFG_III/V"/>
</dbReference>
<feature type="domain" description="Tr-type G" evidence="7">
    <location>
        <begin position="5"/>
        <end position="193"/>
    </location>
</feature>
<comment type="catalytic activity">
    <reaction evidence="6">
        <text>GTP + H2O = GDP + phosphate + H(+)</text>
        <dbReference type="Rhea" id="RHEA:19669"/>
        <dbReference type="ChEBI" id="CHEBI:15377"/>
        <dbReference type="ChEBI" id="CHEBI:15378"/>
        <dbReference type="ChEBI" id="CHEBI:37565"/>
        <dbReference type="ChEBI" id="CHEBI:43474"/>
        <dbReference type="ChEBI" id="CHEBI:58189"/>
        <dbReference type="EC" id="3.6.5.n1"/>
    </reaction>
</comment>
<keyword evidence="4 6" id="KW-0648">Protein biosynthesis</keyword>
<keyword evidence="2 6" id="KW-0547">Nucleotide-binding</keyword>
<name>A0ABS7J165_9SPHN</name>
<keyword evidence="8" id="KW-0251">Elongation factor</keyword>
<comment type="function">
    <text evidence="6">Required for accurate and efficient protein synthesis under certain stress conditions. May act as a fidelity factor of the translation reaction, by catalyzing a one-codon backward translocation of tRNAs on improperly translocated ribosomes. Back-translocation proceeds from a post-translocation (POST) complex to a pre-translocation (PRE) complex, thus giving elongation factor G a second chance to translocate the tRNAs correctly. Binds to ribosomes in a GTP-dependent manner.</text>
</comment>
<evidence type="ECO:0000256" key="5">
    <source>
        <dbReference type="ARBA" id="ARBA00023134"/>
    </source>
</evidence>
<dbReference type="CDD" id="cd03699">
    <property type="entry name" value="EF4_II"/>
    <property type="match status" value="1"/>
</dbReference>
<dbReference type="Gene3D" id="3.40.50.300">
    <property type="entry name" value="P-loop containing nucleotide triphosphate hydrolases"/>
    <property type="match status" value="1"/>
</dbReference>
<evidence type="ECO:0000313" key="8">
    <source>
        <dbReference type="EMBL" id="MBX7481070.1"/>
    </source>
</evidence>
<feature type="binding site" evidence="6">
    <location>
        <begin position="17"/>
        <end position="22"/>
    </location>
    <ligand>
        <name>GTP</name>
        <dbReference type="ChEBI" id="CHEBI:37565"/>
    </ligand>
</feature>
<dbReference type="InterPro" id="IPR013842">
    <property type="entry name" value="LepA_CTD"/>
</dbReference>
<comment type="similarity">
    <text evidence="1 6">Belongs to the TRAFAC class translation factor GTPase superfamily. Classic translation factor GTPase family. LepA subfamily.</text>
</comment>
<reference evidence="8 9" key="1">
    <citation type="submission" date="2021-08" db="EMBL/GenBank/DDBJ databases">
        <title>Comparative Genomics Analysis of the Genus Qipengyuania Reveals Extensive Genetic Diversity and Metabolic Versatility, Including the Description of Fifteen Novel Species.</title>
        <authorList>
            <person name="Liu Y."/>
        </authorList>
    </citation>
    <scope>NUCLEOTIDE SEQUENCE [LARGE SCALE GENOMIC DNA]</scope>
    <source>
        <strain evidence="8 9">6D47A</strain>
    </source>
</reference>
<evidence type="ECO:0000313" key="9">
    <source>
        <dbReference type="Proteomes" id="UP000755104"/>
    </source>
</evidence>
<dbReference type="CDD" id="cd16260">
    <property type="entry name" value="EF4_III"/>
    <property type="match status" value="1"/>
</dbReference>
<dbReference type="PROSITE" id="PS51722">
    <property type="entry name" value="G_TR_2"/>
    <property type="match status" value="1"/>
</dbReference>
<evidence type="ECO:0000256" key="6">
    <source>
        <dbReference type="HAMAP-Rule" id="MF_00071"/>
    </source>
</evidence>
<dbReference type="PANTHER" id="PTHR43512:SF4">
    <property type="entry name" value="TRANSLATION FACTOR GUF1 HOMOLOG, CHLOROPLASTIC"/>
    <property type="match status" value="1"/>
</dbReference>
<accession>A0ABS7J165</accession>
<keyword evidence="5 6" id="KW-0342">GTP-binding</keyword>
<dbReference type="Pfam" id="PF00009">
    <property type="entry name" value="GTP_EFTU"/>
    <property type="match status" value="1"/>
</dbReference>
<dbReference type="InterPro" id="IPR000640">
    <property type="entry name" value="EFG_V-like"/>
</dbReference>
<dbReference type="Pfam" id="PF00679">
    <property type="entry name" value="EFG_C"/>
    <property type="match status" value="1"/>
</dbReference>
<dbReference type="Proteomes" id="UP000755104">
    <property type="component" value="Unassembled WGS sequence"/>
</dbReference>
<dbReference type="Pfam" id="PF06421">
    <property type="entry name" value="LepA_C"/>
    <property type="match status" value="1"/>
</dbReference>